<proteinExistence type="predicted"/>
<evidence type="ECO:0000313" key="3">
    <source>
        <dbReference type="Proteomes" id="UP000024837"/>
    </source>
</evidence>
<dbReference type="HOGENOM" id="CLU_2413247_0_0_1"/>
<reference evidence="2 3" key="1">
    <citation type="submission" date="2013-05" db="EMBL/GenBank/DDBJ databases">
        <title>Drechslerella stenobrocha genome reveals carnivorous origination and mechanical trapping mechanism of predatory fungi.</title>
        <authorList>
            <person name="Liu X."/>
            <person name="Zhang W."/>
            <person name="Liu K."/>
        </authorList>
    </citation>
    <scope>NUCLEOTIDE SEQUENCE [LARGE SCALE GENOMIC DNA]</scope>
    <source>
        <strain evidence="2 3">248</strain>
    </source>
</reference>
<keyword evidence="3" id="KW-1185">Reference proteome</keyword>
<accession>W7I636</accession>
<dbReference type="EMBL" id="KI966409">
    <property type="protein sequence ID" value="EWC47613.1"/>
    <property type="molecule type" value="Genomic_DNA"/>
</dbReference>
<feature type="region of interest" description="Disordered" evidence="1">
    <location>
        <begin position="1"/>
        <end position="62"/>
    </location>
</feature>
<organism evidence="2 3">
    <name type="scientific">Drechslerella stenobrocha 248</name>
    <dbReference type="NCBI Taxonomy" id="1043628"/>
    <lineage>
        <taxon>Eukaryota</taxon>
        <taxon>Fungi</taxon>
        <taxon>Dikarya</taxon>
        <taxon>Ascomycota</taxon>
        <taxon>Pezizomycotina</taxon>
        <taxon>Orbiliomycetes</taxon>
        <taxon>Orbiliales</taxon>
        <taxon>Orbiliaceae</taxon>
        <taxon>Drechslerella</taxon>
    </lineage>
</organism>
<gene>
    <name evidence="2" type="ORF">DRE_03233</name>
</gene>
<dbReference type="AlphaFoldDB" id="W7I636"/>
<dbReference type="Proteomes" id="UP000024837">
    <property type="component" value="Unassembled WGS sequence"/>
</dbReference>
<evidence type="ECO:0000313" key="2">
    <source>
        <dbReference type="EMBL" id="EWC47613.1"/>
    </source>
</evidence>
<evidence type="ECO:0000256" key="1">
    <source>
        <dbReference type="SAM" id="MobiDB-lite"/>
    </source>
</evidence>
<protein>
    <submittedName>
        <fullName evidence="2">Uncharacterized protein</fullName>
    </submittedName>
</protein>
<sequence>MPSWPTKLFTPSSSAHAPERSATPPRLHSIFPQLEVPPTSAYGHQRSKSHVPPGISNKNVLHGGEQVTVAPFGAIRRERTIANSEMCDGLRI</sequence>
<name>W7I636_9PEZI</name>